<dbReference type="PANTHER" id="PTHR37038">
    <property type="entry name" value="TRANSCRIPTIONAL REGULATOR-RELATED"/>
    <property type="match status" value="1"/>
</dbReference>
<dbReference type="STRING" id="119224.AKK44_06370"/>
<gene>
    <name evidence="2" type="ORF">AKK44_06370</name>
</gene>
<evidence type="ECO:0000259" key="1">
    <source>
        <dbReference type="PROSITE" id="PS50943"/>
    </source>
</evidence>
<dbReference type="Proteomes" id="UP000049578">
    <property type="component" value="Unassembled WGS sequence"/>
</dbReference>
<name>A0A0P6S767_9STRE</name>
<dbReference type="EMBL" id="LHQM01000028">
    <property type="protein sequence ID" value="KPJ22116.1"/>
    <property type="molecule type" value="Genomic_DNA"/>
</dbReference>
<dbReference type="InterPro" id="IPR010982">
    <property type="entry name" value="Lambda_DNA-bd_dom_sf"/>
</dbReference>
<dbReference type="Pfam" id="PF01381">
    <property type="entry name" value="HTH_3"/>
    <property type="match status" value="1"/>
</dbReference>
<dbReference type="CDD" id="cd00093">
    <property type="entry name" value="HTH_XRE"/>
    <property type="match status" value="1"/>
</dbReference>
<organism evidence="2 3">
    <name type="scientific">Streptococcus phocae</name>
    <dbReference type="NCBI Taxonomy" id="119224"/>
    <lineage>
        <taxon>Bacteria</taxon>
        <taxon>Bacillati</taxon>
        <taxon>Bacillota</taxon>
        <taxon>Bacilli</taxon>
        <taxon>Lactobacillales</taxon>
        <taxon>Streptococcaceae</taxon>
        <taxon>Streptococcus</taxon>
    </lineage>
</organism>
<comment type="caution">
    <text evidence="2">The sequence shown here is derived from an EMBL/GenBank/DDBJ whole genome shotgun (WGS) entry which is preliminary data.</text>
</comment>
<dbReference type="Gene3D" id="1.25.40.10">
    <property type="entry name" value="Tetratricopeptide repeat domain"/>
    <property type="match status" value="1"/>
</dbReference>
<dbReference type="Pfam" id="PF21259">
    <property type="entry name" value="Rgg_C"/>
    <property type="match status" value="1"/>
</dbReference>
<accession>A0A0P6S767</accession>
<dbReference type="SMART" id="SM00530">
    <property type="entry name" value="HTH_XRE"/>
    <property type="match status" value="1"/>
</dbReference>
<protein>
    <submittedName>
        <fullName evidence="2">MutR family transcriptional regulator</fullName>
    </submittedName>
</protein>
<evidence type="ECO:0000313" key="3">
    <source>
        <dbReference type="Proteomes" id="UP000049578"/>
    </source>
</evidence>
<dbReference type="InterPro" id="IPR053163">
    <property type="entry name" value="HTH-type_regulator_Rgg"/>
</dbReference>
<proteinExistence type="predicted"/>
<dbReference type="InterPro" id="IPR010057">
    <property type="entry name" value="Transcription_activator_Rgg_C"/>
</dbReference>
<feature type="domain" description="HTH cro/C1-type" evidence="1">
    <location>
        <begin position="11"/>
        <end position="64"/>
    </location>
</feature>
<dbReference type="PANTHER" id="PTHR37038:SF12">
    <property type="entry name" value="TRANSCRIPTIONAL REGULATOR"/>
    <property type="match status" value="1"/>
</dbReference>
<dbReference type="RefSeq" id="WP_054278988.1">
    <property type="nucleotide sequence ID" value="NZ_LHQM01000028.1"/>
</dbReference>
<sequence>MFDTTDMGALIKQMRQSKKLSLKDVAGDYLSVSFLSKFERGESEISLSRFLCILDNLDVSIAEFYGMLSKDSPTKIDALLAKVSKAFQQNNIPALKKYYAEEIKNYQSTSKKPFLYNAIMIESFLISVTGADVNTKNVEIISDYLFDIDQWGKRELIILGNSMSAVPTNTLHLLIKEIVYKTTLFGNNEENKKVKIDIILNGISIFLDRKELNYAKYYIDVLETNAIPEVYLYERVEYSILLGTYWILLGKVERGKNKVESALDCLRHLGAESLLLTRENDYQDLLNSLI</sequence>
<dbReference type="InterPro" id="IPR011990">
    <property type="entry name" value="TPR-like_helical_dom_sf"/>
</dbReference>
<dbReference type="SUPFAM" id="SSF47413">
    <property type="entry name" value="lambda repressor-like DNA-binding domains"/>
    <property type="match status" value="1"/>
</dbReference>
<dbReference type="GO" id="GO:0003677">
    <property type="term" value="F:DNA binding"/>
    <property type="evidence" value="ECO:0007669"/>
    <property type="project" value="InterPro"/>
</dbReference>
<dbReference type="NCBIfam" id="TIGR01716">
    <property type="entry name" value="RGG_Cterm"/>
    <property type="match status" value="1"/>
</dbReference>
<dbReference type="PATRIC" id="fig|119224.3.peg.1009"/>
<dbReference type="InterPro" id="IPR001387">
    <property type="entry name" value="Cro/C1-type_HTH"/>
</dbReference>
<keyword evidence="3" id="KW-1185">Reference proteome</keyword>
<dbReference type="PROSITE" id="PS50943">
    <property type="entry name" value="HTH_CROC1"/>
    <property type="match status" value="1"/>
</dbReference>
<evidence type="ECO:0000313" key="2">
    <source>
        <dbReference type="EMBL" id="KPJ22116.1"/>
    </source>
</evidence>
<dbReference type="AlphaFoldDB" id="A0A0P6S767"/>
<reference evidence="2 3" key="1">
    <citation type="submission" date="2015-08" db="EMBL/GenBank/DDBJ databases">
        <title>Genome sequence of Streptococcus phocae subsp. phocae ATCC 51973T isolated from liver specimen obtained from seal.</title>
        <authorList>
            <person name="Avendano-Herrera R."/>
        </authorList>
    </citation>
    <scope>NUCLEOTIDE SEQUENCE [LARGE SCALE GENOMIC DNA]</scope>
    <source>
        <strain evidence="2 3">ATCC 51973</strain>
    </source>
</reference>